<dbReference type="CDD" id="cd06550">
    <property type="entry name" value="TM_ABC_iron-siderophores_like"/>
    <property type="match status" value="1"/>
</dbReference>
<feature type="transmembrane region" description="Helical" evidence="11">
    <location>
        <begin position="162"/>
        <end position="183"/>
    </location>
</feature>
<protein>
    <recommendedName>
        <fullName evidence="10">Cobalamin import system permease protein BtuC</fullName>
    </recommendedName>
</protein>
<comment type="function">
    <text evidence="8">Required for corrinoid utilization. Probably part of the ABC transporter complex BtuCDF involved in cobalamin (vitamin B12) import. Probably involved in the translocation of the substrate across the membrane.</text>
</comment>
<dbReference type="PANTHER" id="PTHR30472">
    <property type="entry name" value="FERRIC ENTEROBACTIN TRANSPORT SYSTEM PERMEASE PROTEIN"/>
    <property type="match status" value="1"/>
</dbReference>
<keyword evidence="3" id="KW-0813">Transport</keyword>
<evidence type="ECO:0000256" key="2">
    <source>
        <dbReference type="ARBA" id="ARBA00007935"/>
    </source>
</evidence>
<feature type="transmembrane region" description="Helical" evidence="11">
    <location>
        <begin position="319"/>
        <end position="337"/>
    </location>
</feature>
<evidence type="ECO:0000256" key="8">
    <source>
        <dbReference type="ARBA" id="ARBA00053891"/>
    </source>
</evidence>
<evidence type="ECO:0000256" key="11">
    <source>
        <dbReference type="SAM" id="Phobius"/>
    </source>
</evidence>
<evidence type="ECO:0000256" key="5">
    <source>
        <dbReference type="ARBA" id="ARBA00022692"/>
    </source>
</evidence>
<dbReference type="AlphaFoldDB" id="Q8TKF5"/>
<accession>Q8TKF5</accession>
<dbReference type="InterPro" id="IPR037294">
    <property type="entry name" value="ABC_BtuC-like"/>
</dbReference>
<dbReference type="HOGENOM" id="CLU_013016_0_0_2"/>
<sequence length="377" mass="40857">MGNDVESFREEKIMGSFPGKQNPGMEGTFSSRSAYRRYVGKKLLFMGFLLFLVVFLSGFIITIGPLDISVLEVYRILLDKLIPGYFATDSLPVQIVWNIRFPRIVGGLLAGFGLGVCGCVMQAVLKNPMASPFTLGISAGAHFGVAVAAVLGVGIISGPYLLVGNAFLFAMLCSLFIISLSSLRGASSETLILAGIAVNYLFSALSSLFQYFATDEQLRIMVSWGMGDLSAFSWRNFPLMFGLFAVCLPFIYLKAGDLNIMTAGDESAKSLGVDAHRIRIFSMLLASLLVATIVCFTGTIAFIGLVAPHMARMVIGSNHRYLFPASGILGALILISADALGMNIIRPTIIPTGITSSLLGVPFFMYLILKRKRKEFW</sequence>
<keyword evidence="13" id="KW-1185">Reference proteome</keyword>
<dbReference type="Pfam" id="PF01032">
    <property type="entry name" value="FecCD"/>
    <property type="match status" value="1"/>
</dbReference>
<keyword evidence="5 11" id="KW-0812">Transmembrane</keyword>
<dbReference type="Proteomes" id="UP000002487">
    <property type="component" value="Chromosome"/>
</dbReference>
<dbReference type="GO" id="GO:0005886">
    <property type="term" value="C:plasma membrane"/>
    <property type="evidence" value="ECO:0000318"/>
    <property type="project" value="GO_Central"/>
</dbReference>
<evidence type="ECO:0000256" key="7">
    <source>
        <dbReference type="ARBA" id="ARBA00023136"/>
    </source>
</evidence>
<feature type="transmembrane region" description="Helical" evidence="11">
    <location>
        <begin position="232"/>
        <end position="253"/>
    </location>
</feature>
<comment type="similarity">
    <text evidence="2">Belongs to the binding-protein-dependent transport system permease family. FecCD subfamily.</text>
</comment>
<evidence type="ECO:0000256" key="6">
    <source>
        <dbReference type="ARBA" id="ARBA00022989"/>
    </source>
</evidence>
<dbReference type="SUPFAM" id="SSF81345">
    <property type="entry name" value="ABC transporter involved in vitamin B12 uptake, BtuC"/>
    <property type="match status" value="1"/>
</dbReference>
<feature type="transmembrane region" description="Helical" evidence="11">
    <location>
        <begin position="43"/>
        <end position="64"/>
    </location>
</feature>
<dbReference type="STRING" id="188937.MA_3452"/>
<evidence type="ECO:0000256" key="3">
    <source>
        <dbReference type="ARBA" id="ARBA00022448"/>
    </source>
</evidence>
<dbReference type="EMBL" id="AE010299">
    <property type="protein sequence ID" value="AAM06819.1"/>
    <property type="molecule type" value="Genomic_DNA"/>
</dbReference>
<evidence type="ECO:0000313" key="13">
    <source>
        <dbReference type="Proteomes" id="UP000002487"/>
    </source>
</evidence>
<dbReference type="FunFam" id="1.10.3470.10:FF:000001">
    <property type="entry name" value="Vitamin B12 ABC transporter permease BtuC"/>
    <property type="match status" value="1"/>
</dbReference>
<evidence type="ECO:0000256" key="1">
    <source>
        <dbReference type="ARBA" id="ARBA00004651"/>
    </source>
</evidence>
<evidence type="ECO:0000256" key="9">
    <source>
        <dbReference type="ARBA" id="ARBA00064420"/>
    </source>
</evidence>
<feature type="transmembrane region" description="Helical" evidence="11">
    <location>
        <begin position="349"/>
        <end position="369"/>
    </location>
</feature>
<feature type="transmembrane region" description="Helical" evidence="11">
    <location>
        <begin position="104"/>
        <end position="125"/>
    </location>
</feature>
<evidence type="ECO:0000313" key="12">
    <source>
        <dbReference type="EMBL" id="AAM06819.1"/>
    </source>
</evidence>
<feature type="transmembrane region" description="Helical" evidence="11">
    <location>
        <begin position="137"/>
        <end position="156"/>
    </location>
</feature>
<comment type="subcellular location">
    <subcellularLocation>
        <location evidence="1">Cell membrane</location>
        <topology evidence="1">Multi-pass membrane protein</topology>
    </subcellularLocation>
</comment>
<proteinExistence type="inferred from homology"/>
<dbReference type="PANTHER" id="PTHR30472:SF25">
    <property type="entry name" value="ABC TRANSPORTER PERMEASE PROTEIN MJ0876-RELATED"/>
    <property type="match status" value="1"/>
</dbReference>
<feature type="transmembrane region" description="Helical" evidence="11">
    <location>
        <begin position="284"/>
        <end position="307"/>
    </location>
</feature>
<evidence type="ECO:0000256" key="10">
    <source>
        <dbReference type="ARBA" id="ARBA00071366"/>
    </source>
</evidence>
<dbReference type="GO" id="GO:0022857">
    <property type="term" value="F:transmembrane transporter activity"/>
    <property type="evidence" value="ECO:0000318"/>
    <property type="project" value="GO_Central"/>
</dbReference>
<dbReference type="InterPro" id="IPR000522">
    <property type="entry name" value="ABC_transptr_permease_BtuC"/>
</dbReference>
<dbReference type="EnsemblBacteria" id="AAM06819">
    <property type="protein sequence ID" value="AAM06819"/>
    <property type="gene ID" value="MA_3452"/>
</dbReference>
<gene>
    <name evidence="12" type="ordered locus">MA_3452</name>
</gene>
<name>Q8TKF5_METAC</name>
<reference evidence="12 13" key="1">
    <citation type="journal article" date="2002" name="Genome Res.">
        <title>The genome of Methanosarcina acetivorans reveals extensive metabolic and physiological diversity.</title>
        <authorList>
            <person name="Galagan J.E."/>
            <person name="Nusbaum C."/>
            <person name="Roy A."/>
            <person name="Endrizzi M.G."/>
            <person name="Macdonald P."/>
            <person name="FitzHugh W."/>
            <person name="Calvo S."/>
            <person name="Engels R."/>
            <person name="Smirnov S."/>
            <person name="Atnoor D."/>
            <person name="Brown A."/>
            <person name="Allen N."/>
            <person name="Naylor J."/>
            <person name="Stange-Thomann N."/>
            <person name="DeArellano K."/>
            <person name="Johnson R."/>
            <person name="Linton L."/>
            <person name="McEwan P."/>
            <person name="McKernan K."/>
            <person name="Talamas J."/>
            <person name="Tirrell A."/>
            <person name="Ye W."/>
            <person name="Zimmer A."/>
            <person name="Barber R.D."/>
            <person name="Cann I."/>
            <person name="Graham D.E."/>
            <person name="Grahame D.A."/>
            <person name="Guss A."/>
            <person name="Hedderich R."/>
            <person name="Ingram-Smith C."/>
            <person name="Kuettner C.H."/>
            <person name="Krzycki J.A."/>
            <person name="Leigh J.A."/>
            <person name="Li W."/>
            <person name="Liu J."/>
            <person name="Mukhopadhyay B."/>
            <person name="Reeve J.N."/>
            <person name="Smith K."/>
            <person name="Springer T.A."/>
            <person name="Umayam L.A."/>
            <person name="White O."/>
            <person name="White R.H."/>
            <person name="de Macario E.C."/>
            <person name="Ferry J.G."/>
            <person name="Jarrell K.F."/>
            <person name="Jing H."/>
            <person name="Macario A.J.L."/>
            <person name="Paulsen I."/>
            <person name="Pritchett M."/>
            <person name="Sowers K.R."/>
            <person name="Swanson R.V."/>
            <person name="Zinder S.H."/>
            <person name="Lander E."/>
            <person name="Metcalf W.W."/>
            <person name="Birren B."/>
        </authorList>
    </citation>
    <scope>NUCLEOTIDE SEQUENCE [LARGE SCALE GENOMIC DNA]</scope>
    <source>
        <strain evidence="13">ATCC 35395 / DSM 2834 / JCM 12185 / C2A</strain>
    </source>
</reference>
<keyword evidence="6 11" id="KW-1133">Transmembrane helix</keyword>
<keyword evidence="7 11" id="KW-0472">Membrane</keyword>
<dbReference type="InParanoid" id="Q8TKF5"/>
<dbReference type="Gene3D" id="1.10.3470.10">
    <property type="entry name" value="ABC transporter involved in vitamin B12 uptake, BtuC"/>
    <property type="match status" value="1"/>
</dbReference>
<dbReference type="KEGG" id="mac:MA_3452"/>
<feature type="transmembrane region" description="Helical" evidence="11">
    <location>
        <begin position="190"/>
        <end position="212"/>
    </location>
</feature>
<comment type="subunit">
    <text evidence="9">The complex is composed of two ATP-binding proteins (BtuD), two transmembrane proteins (BtuC) and a solute-binding protein (BtuF).</text>
</comment>
<organism evidence="12 13">
    <name type="scientific">Methanosarcina acetivorans (strain ATCC 35395 / DSM 2834 / JCM 12185 / C2A)</name>
    <dbReference type="NCBI Taxonomy" id="188937"/>
    <lineage>
        <taxon>Archaea</taxon>
        <taxon>Methanobacteriati</taxon>
        <taxon>Methanobacteriota</taxon>
        <taxon>Stenosarchaea group</taxon>
        <taxon>Methanomicrobia</taxon>
        <taxon>Methanosarcinales</taxon>
        <taxon>Methanosarcinaceae</taxon>
        <taxon>Methanosarcina</taxon>
    </lineage>
</organism>
<dbReference type="GO" id="GO:0033214">
    <property type="term" value="P:siderophore-iron import into cell"/>
    <property type="evidence" value="ECO:0000318"/>
    <property type="project" value="GO_Central"/>
</dbReference>
<keyword evidence="4" id="KW-1003">Cell membrane</keyword>
<dbReference type="PhylomeDB" id="Q8TKF5"/>
<evidence type="ECO:0000256" key="4">
    <source>
        <dbReference type="ARBA" id="ARBA00022475"/>
    </source>
</evidence>